<evidence type="ECO:0000313" key="1">
    <source>
        <dbReference type="EMBL" id="GAF85776.1"/>
    </source>
</evidence>
<dbReference type="AlphaFoldDB" id="X0TEM3"/>
<proteinExistence type="predicted"/>
<name>X0TEM3_9ZZZZ</name>
<sequence>MIKCKICGGNDSDMPCAYPSECLRDQRTIESLRQQLDTERLANEIIIADRDKAKDAAHEWKRRAEDRAAMIDTLMFEYCPEKMNRAQIAEYEKNQEKDNE</sequence>
<reference evidence="1" key="1">
    <citation type="journal article" date="2014" name="Front. Microbiol.">
        <title>High frequency of phylogenetically diverse reductive dehalogenase-homologous genes in deep subseafloor sedimentary metagenomes.</title>
        <authorList>
            <person name="Kawai M."/>
            <person name="Futagami T."/>
            <person name="Toyoda A."/>
            <person name="Takaki Y."/>
            <person name="Nishi S."/>
            <person name="Hori S."/>
            <person name="Arai W."/>
            <person name="Tsubouchi T."/>
            <person name="Morono Y."/>
            <person name="Uchiyama I."/>
            <person name="Ito T."/>
            <person name="Fujiyama A."/>
            <person name="Inagaki F."/>
            <person name="Takami H."/>
        </authorList>
    </citation>
    <scope>NUCLEOTIDE SEQUENCE</scope>
    <source>
        <strain evidence="1">Expedition CK06-06</strain>
    </source>
</reference>
<accession>X0TEM3</accession>
<dbReference type="EMBL" id="BARS01001190">
    <property type="protein sequence ID" value="GAF85776.1"/>
    <property type="molecule type" value="Genomic_DNA"/>
</dbReference>
<comment type="caution">
    <text evidence="1">The sequence shown here is derived from an EMBL/GenBank/DDBJ whole genome shotgun (WGS) entry which is preliminary data.</text>
</comment>
<organism evidence="1">
    <name type="scientific">marine sediment metagenome</name>
    <dbReference type="NCBI Taxonomy" id="412755"/>
    <lineage>
        <taxon>unclassified sequences</taxon>
        <taxon>metagenomes</taxon>
        <taxon>ecological metagenomes</taxon>
    </lineage>
</organism>
<gene>
    <name evidence="1" type="ORF">S01H1_02470</name>
</gene>
<protein>
    <submittedName>
        <fullName evidence="1">Uncharacterized protein</fullName>
    </submittedName>
</protein>